<sequence>MMNKKEWITGGHMKTPVTFYRAVPNDSPEPGEHISEVYYQCFADAYAPSTKDLEMTNNEAEITLETYYPLGYKITTEMYFEINLPAYNEQYFNIRNIENDLNNKKSIKIIGVLKK</sequence>
<name>A0ABX5IEL9_9STAP</name>
<dbReference type="Proteomes" id="UP000242694">
    <property type="component" value="Unassembled WGS sequence"/>
</dbReference>
<gene>
    <name evidence="1" type="ORF">BU607_08375</name>
</gene>
<keyword evidence="2" id="KW-1185">Reference proteome</keyword>
<dbReference type="EMBL" id="PZDI01000043">
    <property type="protein sequence ID" value="PTH16530.1"/>
    <property type="molecule type" value="Genomic_DNA"/>
</dbReference>
<proteinExistence type="predicted"/>
<evidence type="ECO:0000313" key="1">
    <source>
        <dbReference type="EMBL" id="PTH16530.1"/>
    </source>
</evidence>
<comment type="caution">
    <text evidence="1">The sequence shown here is derived from an EMBL/GenBank/DDBJ whole genome shotgun (WGS) entry which is preliminary data.</text>
</comment>
<organism evidence="1 2">
    <name type="scientific">Staphylococcus auricularis</name>
    <dbReference type="NCBI Taxonomy" id="29379"/>
    <lineage>
        <taxon>Bacteria</taxon>
        <taxon>Bacillati</taxon>
        <taxon>Bacillota</taxon>
        <taxon>Bacilli</taxon>
        <taxon>Bacillales</taxon>
        <taxon>Staphylococcaceae</taxon>
        <taxon>Staphylococcus</taxon>
    </lineage>
</organism>
<accession>A0ABX5IEL9</accession>
<evidence type="ECO:0000313" key="2">
    <source>
        <dbReference type="Proteomes" id="UP000242694"/>
    </source>
</evidence>
<protein>
    <submittedName>
        <fullName evidence="1">Phage head-tail adapter protein</fullName>
    </submittedName>
</protein>
<reference evidence="1 2" key="1">
    <citation type="journal article" date="2016" name="Front. Microbiol.">
        <title>Comprehensive Phylogenetic Analysis of Bovine Non-aureus Staphylococci Species Based on Whole-Genome Sequencing.</title>
        <authorList>
            <person name="Naushad S."/>
            <person name="Barkema H.W."/>
            <person name="Luby C."/>
            <person name="Condas L.A."/>
            <person name="Nobrega D.B."/>
            <person name="Carson D.A."/>
            <person name="De Buck J."/>
        </authorList>
    </citation>
    <scope>NUCLEOTIDE SEQUENCE [LARGE SCALE GENOMIC DNA]</scope>
    <source>
        <strain evidence="1 2">SNUC 993</strain>
    </source>
</reference>